<gene>
    <name evidence="1" type="ORF">PGLA2088_LOCUS24766</name>
</gene>
<feature type="non-terminal residue" evidence="1">
    <location>
        <position position="1"/>
    </location>
</feature>
<dbReference type="AlphaFoldDB" id="A0A813JSQ4"/>
<feature type="non-terminal residue" evidence="1">
    <location>
        <position position="131"/>
    </location>
</feature>
<sequence>AQQSMYDCIVAGARDSTGKPMATRVDGATGSLLGPFNAMLLSPDVGSELVKLADIIRFSDLSFPQRVAEVVILYTVRLHAAEYPFWSHTKLGRAAGLSDSTIEALRRKKIPQTLQADENAALLLAIEVLGG</sequence>
<organism evidence="1 2">
    <name type="scientific">Polarella glacialis</name>
    <name type="common">Dinoflagellate</name>
    <dbReference type="NCBI Taxonomy" id="89957"/>
    <lineage>
        <taxon>Eukaryota</taxon>
        <taxon>Sar</taxon>
        <taxon>Alveolata</taxon>
        <taxon>Dinophyceae</taxon>
        <taxon>Suessiales</taxon>
        <taxon>Suessiaceae</taxon>
        <taxon>Polarella</taxon>
    </lineage>
</organism>
<dbReference type="Gene3D" id="1.20.1290.10">
    <property type="entry name" value="AhpD-like"/>
    <property type="match status" value="1"/>
</dbReference>
<comment type="caution">
    <text evidence="1">The sequence shown here is derived from an EMBL/GenBank/DDBJ whole genome shotgun (WGS) entry which is preliminary data.</text>
</comment>
<protein>
    <recommendedName>
        <fullName evidence="3">Carboxymuconolactone decarboxylase-like domain-containing protein</fullName>
    </recommendedName>
</protein>
<dbReference type="PANTHER" id="PTHR34846:SF11">
    <property type="entry name" value="4-CARBOXYMUCONOLACTONE DECARBOXYLASE FAMILY PROTEIN (AFU_ORTHOLOGUE AFUA_6G11590)"/>
    <property type="match status" value="1"/>
</dbReference>
<evidence type="ECO:0008006" key="3">
    <source>
        <dbReference type="Google" id="ProtNLM"/>
    </source>
</evidence>
<evidence type="ECO:0000313" key="2">
    <source>
        <dbReference type="Proteomes" id="UP000626109"/>
    </source>
</evidence>
<reference evidence="1" key="1">
    <citation type="submission" date="2021-02" db="EMBL/GenBank/DDBJ databases">
        <authorList>
            <person name="Dougan E. K."/>
            <person name="Rhodes N."/>
            <person name="Thang M."/>
            <person name="Chan C."/>
        </authorList>
    </citation>
    <scope>NUCLEOTIDE SEQUENCE</scope>
</reference>
<proteinExistence type="predicted"/>
<dbReference type="PANTHER" id="PTHR34846">
    <property type="entry name" value="4-CARBOXYMUCONOLACTONE DECARBOXYLASE FAMILY PROTEIN (AFU_ORTHOLOGUE AFUA_6G11590)"/>
    <property type="match status" value="1"/>
</dbReference>
<dbReference type="EMBL" id="CAJNNW010026518">
    <property type="protein sequence ID" value="CAE8686006.1"/>
    <property type="molecule type" value="Genomic_DNA"/>
</dbReference>
<evidence type="ECO:0000313" key="1">
    <source>
        <dbReference type="EMBL" id="CAE8686006.1"/>
    </source>
</evidence>
<dbReference type="Proteomes" id="UP000626109">
    <property type="component" value="Unassembled WGS sequence"/>
</dbReference>
<dbReference type="SUPFAM" id="SSF69118">
    <property type="entry name" value="AhpD-like"/>
    <property type="match status" value="1"/>
</dbReference>
<dbReference type="InterPro" id="IPR029032">
    <property type="entry name" value="AhpD-like"/>
</dbReference>
<accession>A0A813JSQ4</accession>
<name>A0A813JSQ4_POLGL</name>